<evidence type="ECO:0000256" key="1">
    <source>
        <dbReference type="SAM" id="MobiDB-lite"/>
    </source>
</evidence>
<gene>
    <name evidence="2" type="ORF">ACM01_46880</name>
</gene>
<dbReference type="PATRIC" id="fig|1938.3.peg.4618"/>
<accession>A0A0J7YQG0</accession>
<comment type="caution">
    <text evidence="2">The sequence shown here is derived from an EMBL/GenBank/DDBJ whole genome shotgun (WGS) entry which is preliminary data.</text>
</comment>
<sequence length="59" mass="5519">GLAGLMLRDADDTGTGHHVREENGQAVLASAGGGVDGLGGAGGEGPFGAGVGDGPIPYS</sequence>
<dbReference type="AlphaFoldDB" id="A0A0J7YQG0"/>
<feature type="region of interest" description="Disordered" evidence="1">
    <location>
        <begin position="37"/>
        <end position="59"/>
    </location>
</feature>
<name>A0A0J7YQG0_STRVR</name>
<feature type="compositionally biased region" description="Gly residues" evidence="1">
    <location>
        <begin position="37"/>
        <end position="53"/>
    </location>
</feature>
<dbReference type="Proteomes" id="UP000037432">
    <property type="component" value="Unassembled WGS sequence"/>
</dbReference>
<evidence type="ECO:0000313" key="2">
    <source>
        <dbReference type="EMBL" id="KMS65732.1"/>
    </source>
</evidence>
<organism evidence="2 3">
    <name type="scientific">Streptomyces viridochromogenes</name>
    <dbReference type="NCBI Taxonomy" id="1938"/>
    <lineage>
        <taxon>Bacteria</taxon>
        <taxon>Bacillati</taxon>
        <taxon>Actinomycetota</taxon>
        <taxon>Actinomycetes</taxon>
        <taxon>Kitasatosporales</taxon>
        <taxon>Streptomycetaceae</taxon>
        <taxon>Streptomyces</taxon>
    </lineage>
</organism>
<dbReference type="EMBL" id="LFNT01000292">
    <property type="protein sequence ID" value="KMS65732.1"/>
    <property type="molecule type" value="Genomic_DNA"/>
</dbReference>
<reference evidence="2 3" key="1">
    <citation type="submission" date="2015-06" db="EMBL/GenBank/DDBJ databases">
        <authorList>
            <person name="Ju K.-S."/>
            <person name="Doroghazi J.R."/>
            <person name="Metcalf W.W."/>
        </authorList>
    </citation>
    <scope>NUCLEOTIDE SEQUENCE [LARGE SCALE GENOMIC DNA]</scope>
    <source>
        <strain evidence="2 3">NRRL 3414</strain>
    </source>
</reference>
<protein>
    <submittedName>
        <fullName evidence="2">Uncharacterized protein</fullName>
    </submittedName>
</protein>
<evidence type="ECO:0000313" key="3">
    <source>
        <dbReference type="Proteomes" id="UP000037432"/>
    </source>
</evidence>
<feature type="non-terminal residue" evidence="2">
    <location>
        <position position="1"/>
    </location>
</feature>
<proteinExistence type="predicted"/>